<evidence type="ECO:0000313" key="5">
    <source>
        <dbReference type="Proteomes" id="UP000181909"/>
    </source>
</evidence>
<dbReference type="Proteomes" id="UP000181909">
    <property type="component" value="Unassembled WGS sequence"/>
</dbReference>
<dbReference type="InterPro" id="IPR049704">
    <property type="entry name" value="Aminotrans_3_PPA_site"/>
</dbReference>
<evidence type="ECO:0000256" key="1">
    <source>
        <dbReference type="ARBA" id="ARBA00001933"/>
    </source>
</evidence>
<evidence type="ECO:0000256" key="3">
    <source>
        <dbReference type="RuleBase" id="RU003560"/>
    </source>
</evidence>
<name>A0A1K2FBC3_STRAR</name>
<dbReference type="AlphaFoldDB" id="A0A1K2FBC3"/>
<dbReference type="Pfam" id="PF00202">
    <property type="entry name" value="Aminotran_3"/>
    <property type="match status" value="1"/>
</dbReference>
<dbReference type="RefSeq" id="WP_072489471.1">
    <property type="nucleotide sequence ID" value="NZ_CP108276.1"/>
</dbReference>
<dbReference type="PANTHER" id="PTHR43713">
    <property type="entry name" value="GLUTAMATE-1-SEMIALDEHYDE 2,1-AMINOMUTASE"/>
    <property type="match status" value="1"/>
</dbReference>
<dbReference type="InterPro" id="IPR015424">
    <property type="entry name" value="PyrdxlP-dep_Trfase"/>
</dbReference>
<dbReference type="GO" id="GO:0030170">
    <property type="term" value="F:pyridoxal phosphate binding"/>
    <property type="evidence" value="ECO:0007669"/>
    <property type="project" value="InterPro"/>
</dbReference>
<sequence>MSSGPVGNESGARLAERARQVVPGGVNSGQRSVPGLTDLVVTGTDGARFRTADGREYTDFHSAFGPPLLGHNDPDVARATAQAGATLGHMGVGVTEGEVLLAEQLAELIPSIEKVLLTSTGSEATFHALRVSRAATGRRLVVKFQGCYHGWHDAVSLNVISAPEKVGGHDPISTGILPEVLEATLVLPFNDSEAVRRAFAEHGSDIAAVIVEPVPHNVGALLPYQEFLTTLREETTKAGSVLIFDEVITGFRHDIGGWQKISGVTPDLTTLGKAIANGAPVGAIGGRADLMDLFSTRPGAPAFFAGTYNGHPSVVAAALATLRKLREEPVHEHVFRLGERVRTELTGLYERLGVPAVVTGYGSVFVSYFMPGEAPRTYADLLNNDASLFVGYRRRLLDHGLFELPLNLKRSHISYAHTDADVDRLIEGTEAAVKAVLADGGARDLENTSTMGGATR</sequence>
<evidence type="ECO:0000256" key="2">
    <source>
        <dbReference type="ARBA" id="ARBA00022898"/>
    </source>
</evidence>
<dbReference type="CDD" id="cd00610">
    <property type="entry name" value="OAT_like"/>
    <property type="match status" value="1"/>
</dbReference>
<proteinExistence type="inferred from homology"/>
<comment type="cofactor">
    <cofactor evidence="1">
        <name>pyridoxal 5'-phosphate</name>
        <dbReference type="ChEBI" id="CHEBI:597326"/>
    </cofactor>
</comment>
<dbReference type="PROSITE" id="PS00600">
    <property type="entry name" value="AA_TRANSFER_CLASS_3"/>
    <property type="match status" value="1"/>
</dbReference>
<organism evidence="4 5">
    <name type="scientific">Streptomyces atratus</name>
    <dbReference type="NCBI Taxonomy" id="1893"/>
    <lineage>
        <taxon>Bacteria</taxon>
        <taxon>Bacillati</taxon>
        <taxon>Actinomycetota</taxon>
        <taxon>Actinomycetes</taxon>
        <taxon>Kitasatosporales</taxon>
        <taxon>Streptomycetaceae</taxon>
        <taxon>Streptomyces</taxon>
    </lineage>
</organism>
<reference evidence="4 5" key="1">
    <citation type="submission" date="2016-11" db="EMBL/GenBank/DDBJ databases">
        <authorList>
            <person name="Jaros S."/>
            <person name="Januszkiewicz K."/>
            <person name="Wedrychowicz H."/>
        </authorList>
    </citation>
    <scope>NUCLEOTIDE SEQUENCE [LARGE SCALE GENOMIC DNA]</scope>
    <source>
        <strain evidence="4 5">OK807</strain>
    </source>
</reference>
<dbReference type="InterPro" id="IPR005814">
    <property type="entry name" value="Aminotrans_3"/>
</dbReference>
<dbReference type="InterPro" id="IPR015421">
    <property type="entry name" value="PyrdxlP-dep_Trfase_major"/>
</dbReference>
<dbReference type="GO" id="GO:0008483">
    <property type="term" value="F:transaminase activity"/>
    <property type="evidence" value="ECO:0007669"/>
    <property type="project" value="InterPro"/>
</dbReference>
<comment type="similarity">
    <text evidence="3">Belongs to the class-III pyridoxal-phosphate-dependent aminotransferase family.</text>
</comment>
<dbReference type="SUPFAM" id="SSF53383">
    <property type="entry name" value="PLP-dependent transferases"/>
    <property type="match status" value="1"/>
</dbReference>
<dbReference type="STRING" id="1893.SAMN02787144_10462"/>
<keyword evidence="2 3" id="KW-0663">Pyridoxal phosphate</keyword>
<dbReference type="EMBL" id="FPJO01000046">
    <property type="protein sequence ID" value="SFY44349.1"/>
    <property type="molecule type" value="Genomic_DNA"/>
</dbReference>
<dbReference type="OrthoDB" id="9801052at2"/>
<evidence type="ECO:0000313" key="4">
    <source>
        <dbReference type="EMBL" id="SFY44349.1"/>
    </source>
</evidence>
<accession>A0A1K2FBC3</accession>
<dbReference type="InterPro" id="IPR015422">
    <property type="entry name" value="PyrdxlP-dep_Trfase_small"/>
</dbReference>
<dbReference type="Gene3D" id="3.90.1150.10">
    <property type="entry name" value="Aspartate Aminotransferase, domain 1"/>
    <property type="match status" value="1"/>
</dbReference>
<gene>
    <name evidence="4" type="ORF">SAMN02787144_10462</name>
</gene>
<protein>
    <submittedName>
        <fullName evidence="4">Glutamate-1-semialdehyde 2,1-aminomutase</fullName>
    </submittedName>
</protein>
<dbReference type="PANTHER" id="PTHR43713:SF3">
    <property type="entry name" value="GLUTAMATE-1-SEMIALDEHYDE 2,1-AMINOMUTASE 1, CHLOROPLASTIC-RELATED"/>
    <property type="match status" value="1"/>
</dbReference>
<dbReference type="Gene3D" id="3.40.640.10">
    <property type="entry name" value="Type I PLP-dependent aspartate aminotransferase-like (Major domain)"/>
    <property type="match status" value="1"/>
</dbReference>